<dbReference type="Pfam" id="PF20737">
    <property type="entry name" value="Glyco_hydro127C"/>
    <property type="match status" value="1"/>
</dbReference>
<dbReference type="PANTHER" id="PTHR43465">
    <property type="entry name" value="DUF1680 DOMAIN PROTEIN (AFU_ORTHOLOGUE AFUA_1G08910)"/>
    <property type="match status" value="1"/>
</dbReference>
<gene>
    <name evidence="4" type="ORF">SAMN04324258_2156</name>
</gene>
<reference evidence="4 5" key="1">
    <citation type="submission" date="2017-02" db="EMBL/GenBank/DDBJ databases">
        <authorList>
            <person name="Peterson S.W."/>
        </authorList>
    </citation>
    <scope>NUCLEOTIDE SEQUENCE [LARGE SCALE GENOMIC DNA]</scope>
    <source>
        <strain evidence="4 5">DSM 21481</strain>
    </source>
</reference>
<sequence>MAIAPHLTPPPTRAPAVAAATGRVGSPLGTDRVRLTAGLLHDWQRRNRVVTVPHVVREVRQAGNLDNFRRLHDPSVGDYRGRYPFLDTDVYKTLEGIAYELARGAADEDEATALAVARDFYEESVALIERAQRADGYLGTFYQSPQSPKEPWQDLSWGHEMYNLGHLAQAAVAASRQLGDRRLLDVATRFADLVVERYGPDGEAAYCGHPEVEMALVELARETGDRRYLEQARLFVERRGSGTLAHSIFPADYFQDAVPLRELDSVTGHAVRLVYLAAGATDVALETGDDVLLARLEHLWDDMVARKSYLTGGIGSRHSDEAFGDRYELPAERAYAETCAAIGTAQWGWRLFLATGRADVLDHVERVLHNAYAVGLSQDGAAFFYDNPLQRRHDHEQRSGAESGGELLRRAWFGCPCCPPNVVRWMSELQDHLAVADDGSLTLALYASAAIDSPALDVDVATDLPWDGRVTVRVRRAADGPATLALRVPAWADGAAATVDGAPVAERPDDGWLRLTRDWTPGQTVVLDLPMPVRAVTAHPHLDAVRGTAAVLRGPLVYCVEQQDSPAPVDDLLLSGDDVSRLVVDEDHPWRVLRGDLAVAPPTGDDPYPPLGATAPATHRAPVALVPYALWGNREAGAMRVFLRLS</sequence>
<evidence type="ECO:0000313" key="4">
    <source>
        <dbReference type="EMBL" id="SKC62466.1"/>
    </source>
</evidence>
<dbReference type="GO" id="GO:0005975">
    <property type="term" value="P:carbohydrate metabolic process"/>
    <property type="evidence" value="ECO:0007669"/>
    <property type="project" value="InterPro"/>
</dbReference>
<evidence type="ECO:0000313" key="5">
    <source>
        <dbReference type="Proteomes" id="UP000189777"/>
    </source>
</evidence>
<name>A0A1T5KFH1_9MICO</name>
<dbReference type="Proteomes" id="UP000189777">
    <property type="component" value="Unassembled WGS sequence"/>
</dbReference>
<dbReference type="AlphaFoldDB" id="A0A1T5KFH1"/>
<protein>
    <recommendedName>
        <fullName evidence="6">Glycoside hydrolase family 127 protein</fullName>
    </recommendedName>
</protein>
<evidence type="ECO:0000259" key="3">
    <source>
        <dbReference type="Pfam" id="PF20737"/>
    </source>
</evidence>
<dbReference type="InterPro" id="IPR012878">
    <property type="entry name" value="Beta-AFase-like_GH127_cat"/>
</dbReference>
<feature type="domain" description="Non-reducing end beta-L-arabinofuranosidase-like GH127 C-terminal" evidence="3">
    <location>
        <begin position="533"/>
        <end position="644"/>
    </location>
</feature>
<feature type="domain" description="Non-reducing end beta-L-arabinofuranosidase-like GH127 middle" evidence="2">
    <location>
        <begin position="443"/>
        <end position="531"/>
    </location>
</feature>
<dbReference type="InterPro" id="IPR049046">
    <property type="entry name" value="Beta-AFase-like_GH127_middle"/>
</dbReference>
<organism evidence="4 5">
    <name type="scientific">Krasilnikoviella flava</name>
    <dbReference type="NCBI Taxonomy" id="526729"/>
    <lineage>
        <taxon>Bacteria</taxon>
        <taxon>Bacillati</taxon>
        <taxon>Actinomycetota</taxon>
        <taxon>Actinomycetes</taxon>
        <taxon>Micrococcales</taxon>
        <taxon>Promicromonosporaceae</taxon>
        <taxon>Krasilnikoviella</taxon>
    </lineage>
</organism>
<feature type="domain" description="Non-reducing end beta-L-arabinofuranosidase-like GH127 catalytic" evidence="1">
    <location>
        <begin position="33"/>
        <end position="430"/>
    </location>
</feature>
<dbReference type="STRING" id="526729.SAMN04324258_2156"/>
<dbReference type="EMBL" id="FUZQ01000003">
    <property type="protein sequence ID" value="SKC62466.1"/>
    <property type="molecule type" value="Genomic_DNA"/>
</dbReference>
<evidence type="ECO:0008006" key="6">
    <source>
        <dbReference type="Google" id="ProtNLM"/>
    </source>
</evidence>
<dbReference type="SUPFAM" id="SSF48208">
    <property type="entry name" value="Six-hairpin glycosidases"/>
    <property type="match status" value="1"/>
</dbReference>
<proteinExistence type="predicted"/>
<dbReference type="PANTHER" id="PTHR43465:SF2">
    <property type="entry name" value="DUF1680 DOMAIN PROTEIN (AFU_ORTHOLOGUE AFUA_1G08910)"/>
    <property type="match status" value="1"/>
</dbReference>
<dbReference type="InterPro" id="IPR008928">
    <property type="entry name" value="6-hairpin_glycosidase_sf"/>
</dbReference>
<dbReference type="RefSeq" id="WP_217700776.1">
    <property type="nucleotide sequence ID" value="NZ_FUZQ01000003.1"/>
</dbReference>
<dbReference type="InterPro" id="IPR049049">
    <property type="entry name" value="Beta-AFase-like_GH127_C"/>
</dbReference>
<dbReference type="Pfam" id="PF20736">
    <property type="entry name" value="Glyco_hydro127M"/>
    <property type="match status" value="1"/>
</dbReference>
<evidence type="ECO:0000259" key="2">
    <source>
        <dbReference type="Pfam" id="PF20736"/>
    </source>
</evidence>
<keyword evidence="5" id="KW-1185">Reference proteome</keyword>
<dbReference type="InterPro" id="IPR049174">
    <property type="entry name" value="Beta-AFase-like"/>
</dbReference>
<accession>A0A1T5KFH1</accession>
<evidence type="ECO:0000259" key="1">
    <source>
        <dbReference type="Pfam" id="PF07944"/>
    </source>
</evidence>
<dbReference type="Pfam" id="PF07944">
    <property type="entry name" value="Beta-AFase-like_GH127_cat"/>
    <property type="match status" value="1"/>
</dbReference>